<dbReference type="PROSITE" id="PS50250">
    <property type="entry name" value="PCI"/>
    <property type="match status" value="1"/>
</dbReference>
<proteinExistence type="inferred from homology"/>
<organism evidence="7 8">
    <name type="scientific">Pterulicium gracile</name>
    <dbReference type="NCBI Taxonomy" id="1884261"/>
    <lineage>
        <taxon>Eukaryota</taxon>
        <taxon>Fungi</taxon>
        <taxon>Dikarya</taxon>
        <taxon>Basidiomycota</taxon>
        <taxon>Agaricomycotina</taxon>
        <taxon>Agaricomycetes</taxon>
        <taxon>Agaricomycetidae</taxon>
        <taxon>Agaricales</taxon>
        <taxon>Pleurotineae</taxon>
        <taxon>Pterulaceae</taxon>
        <taxon>Pterulicium</taxon>
    </lineage>
</organism>
<dbReference type="Pfam" id="PF10255">
    <property type="entry name" value="Paf67"/>
    <property type="match status" value="1"/>
</dbReference>
<dbReference type="GO" id="GO:0016282">
    <property type="term" value="C:eukaryotic 43S preinitiation complex"/>
    <property type="evidence" value="ECO:0007669"/>
    <property type="project" value="UniProtKB-UniRule"/>
</dbReference>
<dbReference type="STRING" id="1884261.A0A5C3QXA5"/>
<keyword evidence="2 4" id="KW-0396">Initiation factor</keyword>
<dbReference type="GO" id="GO:0033290">
    <property type="term" value="C:eukaryotic 48S preinitiation complex"/>
    <property type="evidence" value="ECO:0007669"/>
    <property type="project" value="UniProtKB-UniRule"/>
</dbReference>
<dbReference type="AlphaFoldDB" id="A0A5C3QXA5"/>
<evidence type="ECO:0000256" key="2">
    <source>
        <dbReference type="ARBA" id="ARBA00022540"/>
    </source>
</evidence>
<evidence type="ECO:0000313" key="8">
    <source>
        <dbReference type="Proteomes" id="UP000305067"/>
    </source>
</evidence>
<keyword evidence="8" id="KW-1185">Reference proteome</keyword>
<dbReference type="GO" id="GO:0003743">
    <property type="term" value="F:translation initiation factor activity"/>
    <property type="evidence" value="ECO:0007669"/>
    <property type="project" value="UniProtKB-UniRule"/>
</dbReference>
<dbReference type="Proteomes" id="UP000305067">
    <property type="component" value="Unassembled WGS sequence"/>
</dbReference>
<dbReference type="PANTHER" id="PTHR13242:SF0">
    <property type="entry name" value="EUKARYOTIC TRANSLATION INITIATION FACTOR 3 SUBUNIT L"/>
    <property type="match status" value="1"/>
</dbReference>
<comment type="similarity">
    <text evidence="4">Belongs to the eIF-3 subunit L family.</text>
</comment>
<dbReference type="PANTHER" id="PTHR13242">
    <property type="entry name" value="EUKARYOTIC TRANSLATION INITIATION FACTOR 3"/>
    <property type="match status" value="1"/>
</dbReference>
<evidence type="ECO:0000259" key="6">
    <source>
        <dbReference type="PROSITE" id="PS50250"/>
    </source>
</evidence>
<gene>
    <name evidence="7" type="ORF">BDV98DRAFT_561974</name>
</gene>
<evidence type="ECO:0000256" key="4">
    <source>
        <dbReference type="HAMAP-Rule" id="MF_03011"/>
    </source>
</evidence>
<keyword evidence="3 4" id="KW-0648">Protein biosynthesis</keyword>
<dbReference type="GO" id="GO:0005852">
    <property type="term" value="C:eukaryotic translation initiation factor 3 complex"/>
    <property type="evidence" value="ECO:0007669"/>
    <property type="project" value="UniProtKB-UniRule"/>
</dbReference>
<evidence type="ECO:0000256" key="1">
    <source>
        <dbReference type="ARBA" id="ARBA00022490"/>
    </source>
</evidence>
<evidence type="ECO:0000313" key="7">
    <source>
        <dbReference type="EMBL" id="TFL05410.1"/>
    </source>
</evidence>
<evidence type="ECO:0000256" key="3">
    <source>
        <dbReference type="ARBA" id="ARBA00022917"/>
    </source>
</evidence>
<keyword evidence="1 4" id="KW-0963">Cytoplasm</keyword>
<protein>
    <recommendedName>
        <fullName evidence="4">Eukaryotic translation initiation factor 3 subunit L</fullName>
        <shortName evidence="4">eIF3l</shortName>
    </recommendedName>
</protein>
<sequence>MAAADPNHRMSLWAAEEQMEEDPIDLNINMTANYSSAQYDDNYNDTDAGPQIDEATVLAMQHHMAFSQIPDVVKGFIVHFHQAVLDNNLAEITVAYESGWNKLTEKFYSKTEWPEAEVIAPLVNDDQIFLILYRELYYRHVYSRLQPNIDDRFHSYENSCELFNYLLNSDGPVDLQLPEQWLWDIIDEFIYQFSVFCTWRSKVKSKTDDELMMLADGTQIWSSYSVLNVLYSLIQKSKINDYIVASQQAKTPEEVEEIVGPFGSKPLYRMLGYFSIIGLLRVHVLLGDFTLALKVMDNIELNQKSPLTRVTACHVTTYYYVGFCYVMLRRYPDAIRTFVTILNFIMRMRQYHTRSYQYDQISKTADRMYALFTICNSLSPSRLDDNIANIAKERFNEQFAKISRGGEEAVPAYEDLFTYAAPKFISSIPPPYEDPTALSNLMSMPTSPPEPSSRHLQLFLSDVRSHAPEQTLRSFLKLYTSLDAGKLAGLLSIGDESNNKDEEEVVQEMMAMKMGSRSISRVVGGQDAGKGLLEGETISTTDLNFAIDENMIHIAESTVGRRYAGWFIKNTERAQRTLDDLKSAPLPPPTAKAPANPGGATRAKGAVSGRPGGQKVTWATVKS</sequence>
<dbReference type="EMBL" id="ML178817">
    <property type="protein sequence ID" value="TFL05410.1"/>
    <property type="molecule type" value="Genomic_DNA"/>
</dbReference>
<feature type="domain" description="PCI" evidence="6">
    <location>
        <begin position="337"/>
        <end position="545"/>
    </location>
</feature>
<dbReference type="InterPro" id="IPR000717">
    <property type="entry name" value="PCI_dom"/>
</dbReference>
<dbReference type="InterPro" id="IPR019382">
    <property type="entry name" value="eIF3l"/>
</dbReference>
<accession>A0A5C3QXA5</accession>
<reference evidence="7 8" key="1">
    <citation type="journal article" date="2019" name="Nat. Ecol. Evol.">
        <title>Megaphylogeny resolves global patterns of mushroom evolution.</title>
        <authorList>
            <person name="Varga T."/>
            <person name="Krizsan K."/>
            <person name="Foldi C."/>
            <person name="Dima B."/>
            <person name="Sanchez-Garcia M."/>
            <person name="Sanchez-Ramirez S."/>
            <person name="Szollosi G.J."/>
            <person name="Szarkandi J.G."/>
            <person name="Papp V."/>
            <person name="Albert L."/>
            <person name="Andreopoulos W."/>
            <person name="Angelini C."/>
            <person name="Antonin V."/>
            <person name="Barry K.W."/>
            <person name="Bougher N.L."/>
            <person name="Buchanan P."/>
            <person name="Buyck B."/>
            <person name="Bense V."/>
            <person name="Catcheside P."/>
            <person name="Chovatia M."/>
            <person name="Cooper J."/>
            <person name="Damon W."/>
            <person name="Desjardin D."/>
            <person name="Finy P."/>
            <person name="Geml J."/>
            <person name="Haridas S."/>
            <person name="Hughes K."/>
            <person name="Justo A."/>
            <person name="Karasinski D."/>
            <person name="Kautmanova I."/>
            <person name="Kiss B."/>
            <person name="Kocsube S."/>
            <person name="Kotiranta H."/>
            <person name="LaButti K.M."/>
            <person name="Lechner B.E."/>
            <person name="Liimatainen K."/>
            <person name="Lipzen A."/>
            <person name="Lukacs Z."/>
            <person name="Mihaltcheva S."/>
            <person name="Morgado L.N."/>
            <person name="Niskanen T."/>
            <person name="Noordeloos M.E."/>
            <person name="Ohm R.A."/>
            <person name="Ortiz-Santana B."/>
            <person name="Ovrebo C."/>
            <person name="Racz N."/>
            <person name="Riley R."/>
            <person name="Savchenko A."/>
            <person name="Shiryaev A."/>
            <person name="Soop K."/>
            <person name="Spirin V."/>
            <person name="Szebenyi C."/>
            <person name="Tomsovsky M."/>
            <person name="Tulloss R.E."/>
            <person name="Uehling J."/>
            <person name="Grigoriev I.V."/>
            <person name="Vagvolgyi C."/>
            <person name="Papp T."/>
            <person name="Martin F.M."/>
            <person name="Miettinen O."/>
            <person name="Hibbett D.S."/>
            <person name="Nagy L.G."/>
        </authorList>
    </citation>
    <scope>NUCLEOTIDE SEQUENCE [LARGE SCALE GENOMIC DNA]</scope>
    <source>
        <strain evidence="7 8">CBS 309.79</strain>
    </source>
</reference>
<dbReference type="HAMAP" id="MF_03011">
    <property type="entry name" value="eIF3l"/>
    <property type="match status" value="1"/>
</dbReference>
<dbReference type="OrthoDB" id="15082at2759"/>
<comment type="subunit">
    <text evidence="4">Component of the eukaryotic translation initiation factor 3 (eIF-3) complex.</text>
</comment>
<name>A0A5C3QXA5_9AGAR</name>
<comment type="function">
    <text evidence="4">Component of the eukaryotic translation initiation factor 3 (eIF-3) complex, which is involved in protein synthesis of a specialized repertoire of mRNAs and, together with other initiation factors, stimulates binding of mRNA and methionyl-tRNAi to the 40S ribosome. The eIF-3 complex specifically targets and initiates translation of a subset of mRNAs involved in cell proliferation.</text>
</comment>
<comment type="subcellular location">
    <subcellularLocation>
        <location evidence="4">Cytoplasm</location>
    </subcellularLocation>
</comment>
<dbReference type="GO" id="GO:0001732">
    <property type="term" value="P:formation of cytoplasmic translation initiation complex"/>
    <property type="evidence" value="ECO:0007669"/>
    <property type="project" value="UniProtKB-UniRule"/>
</dbReference>
<evidence type="ECO:0000256" key="5">
    <source>
        <dbReference type="SAM" id="MobiDB-lite"/>
    </source>
</evidence>
<feature type="compositionally biased region" description="Low complexity" evidence="5">
    <location>
        <begin position="592"/>
        <end position="601"/>
    </location>
</feature>
<feature type="region of interest" description="Disordered" evidence="5">
    <location>
        <begin position="580"/>
        <end position="623"/>
    </location>
</feature>